<evidence type="ECO:0000313" key="1">
    <source>
        <dbReference type="EMBL" id="KGP91750.1"/>
    </source>
</evidence>
<protein>
    <submittedName>
        <fullName evidence="1">Uncharacterized protein</fullName>
    </submittedName>
</protein>
<sequence>MVAGLQRASPSTSRDKSKILYSINALTLLSLERILARALTFSQYKTFTQFSHLKKPISKQDTEIGLDNKKNVSQREGNACTHTLLSFKAHALQELAPFLKRMVAGFQRASPSTSPDKI</sequence>
<reference evidence="1 2" key="1">
    <citation type="submission" date="2013-08" db="EMBL/GenBank/DDBJ databases">
        <title>Genome of Pontibacillus chungwhensis.</title>
        <authorList>
            <person name="Wang Q."/>
            <person name="Wang G."/>
        </authorList>
    </citation>
    <scope>NUCLEOTIDE SEQUENCE [LARGE SCALE GENOMIC DNA]</scope>
    <source>
        <strain evidence="1 2">BH030062</strain>
    </source>
</reference>
<proteinExistence type="predicted"/>
<comment type="caution">
    <text evidence="1">The sequence shown here is derived from an EMBL/GenBank/DDBJ whole genome shotgun (WGS) entry which is preliminary data.</text>
</comment>
<organism evidence="1 2">
    <name type="scientific">Pontibacillus chungwhensis BH030062</name>
    <dbReference type="NCBI Taxonomy" id="1385513"/>
    <lineage>
        <taxon>Bacteria</taxon>
        <taxon>Bacillati</taxon>
        <taxon>Bacillota</taxon>
        <taxon>Bacilli</taxon>
        <taxon>Bacillales</taxon>
        <taxon>Bacillaceae</taxon>
        <taxon>Pontibacillus</taxon>
    </lineage>
</organism>
<evidence type="ECO:0000313" key="2">
    <source>
        <dbReference type="Proteomes" id="UP000030153"/>
    </source>
</evidence>
<dbReference type="AlphaFoldDB" id="A0A0A2VDL2"/>
<gene>
    <name evidence="1" type="ORF">N780_18610</name>
</gene>
<keyword evidence="2" id="KW-1185">Reference proteome</keyword>
<dbReference type="STRING" id="1385513.N780_18610"/>
<accession>A0A0A2VDL2</accession>
<name>A0A0A2VDL2_9BACI</name>
<dbReference type="EMBL" id="AVBG01000005">
    <property type="protein sequence ID" value="KGP91750.1"/>
    <property type="molecule type" value="Genomic_DNA"/>
</dbReference>
<dbReference type="Proteomes" id="UP000030153">
    <property type="component" value="Unassembled WGS sequence"/>
</dbReference>